<dbReference type="OrthoDB" id="9784483at2"/>
<evidence type="ECO:0000256" key="3">
    <source>
        <dbReference type="ARBA" id="ARBA00013223"/>
    </source>
</evidence>
<dbReference type="GO" id="GO:0004324">
    <property type="term" value="F:ferredoxin-NADP+ reductase activity"/>
    <property type="evidence" value="ECO:0007669"/>
    <property type="project" value="UniProtKB-EC"/>
</dbReference>
<sequence>MIQWISGKVVENFQWSDSVFSLRVITESFDFKAGQFVRLGLNVGGEQVLRAYSVASAPNESILDFVIAKVEGGLLSPLLAELKPGDEVNITQPAGGFFTLDEVPDGDDLWMLSTGTGIGPFISMLRTEQPWRRFKRIVLVHGVREAQDLTYREFINECQQRYPGQLVYQPIVSRESLPEALSGRIPDLIASSELQDACGINFTERSQVMLCGNPDMIQSSREQLKARGLEKNTRRKPGQVTSENYW</sequence>
<organism evidence="13 14">
    <name type="scientific">Idiomarina fontislapidosi</name>
    <dbReference type="NCBI Taxonomy" id="263723"/>
    <lineage>
        <taxon>Bacteria</taxon>
        <taxon>Pseudomonadati</taxon>
        <taxon>Pseudomonadota</taxon>
        <taxon>Gammaproteobacteria</taxon>
        <taxon>Alteromonadales</taxon>
        <taxon>Idiomarinaceae</taxon>
        <taxon>Idiomarina</taxon>
    </lineage>
</organism>
<dbReference type="InterPro" id="IPR051930">
    <property type="entry name" value="FNR_type-1"/>
</dbReference>
<dbReference type="Gene3D" id="3.40.50.80">
    <property type="entry name" value="Nucleotide-binding domain of ferredoxin-NADP reductase (FNR) module"/>
    <property type="match status" value="1"/>
</dbReference>
<evidence type="ECO:0000256" key="9">
    <source>
        <dbReference type="ARBA" id="ARBA00034078"/>
    </source>
</evidence>
<dbReference type="PANTHER" id="PTHR47878:SF1">
    <property type="entry name" value="FLAVODOXIN_FERREDOXIN--NADP REDUCTASE"/>
    <property type="match status" value="1"/>
</dbReference>
<evidence type="ECO:0000256" key="11">
    <source>
        <dbReference type="SAM" id="MobiDB-lite"/>
    </source>
</evidence>
<dbReference type="Pfam" id="PF00175">
    <property type="entry name" value="NAD_binding_1"/>
    <property type="match status" value="1"/>
</dbReference>
<dbReference type="CDD" id="cd06195">
    <property type="entry name" value="FNR1"/>
    <property type="match status" value="1"/>
</dbReference>
<reference evidence="14" key="1">
    <citation type="journal article" date="2018" name="Front. Microbiol.">
        <title>Genome-Based Analysis Reveals the Taxonomy and Diversity of the Family Idiomarinaceae.</title>
        <authorList>
            <person name="Liu Y."/>
            <person name="Lai Q."/>
            <person name="Shao Z."/>
        </authorList>
    </citation>
    <scope>NUCLEOTIDE SEQUENCE [LARGE SCALE GENOMIC DNA]</scope>
    <source>
        <strain evidence="14">F23</strain>
    </source>
</reference>
<dbReference type="InterPro" id="IPR033892">
    <property type="entry name" value="FNR_bac"/>
</dbReference>
<name>A0A432XR56_9GAMM</name>
<dbReference type="GO" id="GO:0042167">
    <property type="term" value="P:heme catabolic process"/>
    <property type="evidence" value="ECO:0007669"/>
    <property type="project" value="TreeGrafter"/>
</dbReference>
<dbReference type="GO" id="GO:0034599">
    <property type="term" value="P:cellular response to oxidative stress"/>
    <property type="evidence" value="ECO:0007669"/>
    <property type="project" value="TreeGrafter"/>
</dbReference>
<keyword evidence="6" id="KW-0274">FAD</keyword>
<dbReference type="Pfam" id="PF00970">
    <property type="entry name" value="FAD_binding_6"/>
    <property type="match status" value="1"/>
</dbReference>
<dbReference type="PRINTS" id="PR00371">
    <property type="entry name" value="FPNCR"/>
</dbReference>
<comment type="cofactor">
    <cofactor evidence="9">
        <name>[2Fe-2S] cluster</name>
        <dbReference type="ChEBI" id="CHEBI:190135"/>
    </cofactor>
</comment>
<evidence type="ECO:0000259" key="12">
    <source>
        <dbReference type="PROSITE" id="PS51384"/>
    </source>
</evidence>
<evidence type="ECO:0000256" key="2">
    <source>
        <dbReference type="ARBA" id="ARBA00008312"/>
    </source>
</evidence>
<evidence type="ECO:0000256" key="8">
    <source>
        <dbReference type="ARBA" id="ARBA00023002"/>
    </source>
</evidence>
<dbReference type="PANTHER" id="PTHR47878">
    <property type="entry name" value="OXIDOREDUCTASE FAD/NAD(P)-BINDING DOMAIN PROTEIN"/>
    <property type="match status" value="1"/>
</dbReference>
<comment type="catalytic activity">
    <reaction evidence="10">
        <text>2 reduced [2Fe-2S]-[ferredoxin] + NADP(+) + H(+) = 2 oxidized [2Fe-2S]-[ferredoxin] + NADPH</text>
        <dbReference type="Rhea" id="RHEA:20125"/>
        <dbReference type="Rhea" id="RHEA-COMP:10000"/>
        <dbReference type="Rhea" id="RHEA-COMP:10001"/>
        <dbReference type="ChEBI" id="CHEBI:15378"/>
        <dbReference type="ChEBI" id="CHEBI:33737"/>
        <dbReference type="ChEBI" id="CHEBI:33738"/>
        <dbReference type="ChEBI" id="CHEBI:57783"/>
        <dbReference type="ChEBI" id="CHEBI:58349"/>
        <dbReference type="EC" id="1.18.1.2"/>
    </reaction>
</comment>
<evidence type="ECO:0000256" key="1">
    <source>
        <dbReference type="ARBA" id="ARBA00001974"/>
    </source>
</evidence>
<keyword evidence="7" id="KW-0521">NADP</keyword>
<evidence type="ECO:0000256" key="7">
    <source>
        <dbReference type="ARBA" id="ARBA00022857"/>
    </source>
</evidence>
<dbReference type="InterPro" id="IPR039261">
    <property type="entry name" value="FNR_nucleotide-bd"/>
</dbReference>
<protein>
    <recommendedName>
        <fullName evidence="3">ferredoxin--NADP(+) reductase</fullName>
        <ecNumber evidence="3">1.18.1.2</ecNumber>
    </recommendedName>
</protein>
<dbReference type="RefSeq" id="WP_110575885.1">
    <property type="nucleotide sequence ID" value="NZ_PIPV01000012.1"/>
</dbReference>
<dbReference type="InterPro" id="IPR001433">
    <property type="entry name" value="OxRdtase_FAD/NAD-bd"/>
</dbReference>
<dbReference type="Gene3D" id="2.40.30.10">
    <property type="entry name" value="Translation factors"/>
    <property type="match status" value="1"/>
</dbReference>
<dbReference type="InterPro" id="IPR017938">
    <property type="entry name" value="Riboflavin_synthase-like_b-brl"/>
</dbReference>
<dbReference type="SUPFAM" id="SSF52343">
    <property type="entry name" value="Ferredoxin reductase-like, C-terminal NADP-linked domain"/>
    <property type="match status" value="1"/>
</dbReference>
<dbReference type="SUPFAM" id="SSF63380">
    <property type="entry name" value="Riboflavin synthase domain-like"/>
    <property type="match status" value="1"/>
</dbReference>
<accession>A0A432XR56</accession>
<dbReference type="EMBL" id="PIPV01000012">
    <property type="protein sequence ID" value="RUO51188.1"/>
    <property type="molecule type" value="Genomic_DNA"/>
</dbReference>
<dbReference type="EC" id="1.18.1.2" evidence="3"/>
<feature type="domain" description="FAD-binding FR-type" evidence="12">
    <location>
        <begin position="2"/>
        <end position="100"/>
    </location>
</feature>
<evidence type="ECO:0000256" key="4">
    <source>
        <dbReference type="ARBA" id="ARBA00022630"/>
    </source>
</evidence>
<gene>
    <name evidence="13" type="ORF">CWE25_11555</name>
</gene>
<dbReference type="InterPro" id="IPR008333">
    <property type="entry name" value="Cbr1-like_FAD-bd_dom"/>
</dbReference>
<evidence type="ECO:0000313" key="14">
    <source>
        <dbReference type="Proteomes" id="UP000287330"/>
    </source>
</evidence>
<dbReference type="Proteomes" id="UP000287330">
    <property type="component" value="Unassembled WGS sequence"/>
</dbReference>
<dbReference type="PROSITE" id="PS51384">
    <property type="entry name" value="FAD_FR"/>
    <property type="match status" value="1"/>
</dbReference>
<dbReference type="GO" id="GO:0000166">
    <property type="term" value="F:nucleotide binding"/>
    <property type="evidence" value="ECO:0007669"/>
    <property type="project" value="UniProtKB-KW"/>
</dbReference>
<keyword evidence="14" id="KW-1185">Reference proteome</keyword>
<evidence type="ECO:0000256" key="6">
    <source>
        <dbReference type="ARBA" id="ARBA00022827"/>
    </source>
</evidence>
<feature type="region of interest" description="Disordered" evidence="11">
    <location>
        <begin position="225"/>
        <end position="246"/>
    </location>
</feature>
<keyword evidence="5" id="KW-0547">Nucleotide-binding</keyword>
<proteinExistence type="inferred from homology"/>
<evidence type="ECO:0000256" key="10">
    <source>
        <dbReference type="ARBA" id="ARBA00047776"/>
    </source>
</evidence>
<keyword evidence="4" id="KW-0285">Flavoprotein</keyword>
<dbReference type="AlphaFoldDB" id="A0A432XR56"/>
<dbReference type="InterPro" id="IPR001709">
    <property type="entry name" value="Flavoprot_Pyr_Nucl_cyt_Rdtase"/>
</dbReference>
<comment type="cofactor">
    <cofactor evidence="1">
        <name>FAD</name>
        <dbReference type="ChEBI" id="CHEBI:57692"/>
    </cofactor>
</comment>
<dbReference type="InterPro" id="IPR017927">
    <property type="entry name" value="FAD-bd_FR_type"/>
</dbReference>
<dbReference type="PRINTS" id="PR00410">
    <property type="entry name" value="PHEHYDRXLASE"/>
</dbReference>
<keyword evidence="8" id="KW-0560">Oxidoreductase</keyword>
<comment type="caution">
    <text evidence="13">The sequence shown here is derived from an EMBL/GenBank/DDBJ whole genome shotgun (WGS) entry which is preliminary data.</text>
</comment>
<comment type="similarity">
    <text evidence="2">Belongs to the ferredoxin--NADP reductase type 1 family.</text>
</comment>
<evidence type="ECO:0000313" key="13">
    <source>
        <dbReference type="EMBL" id="RUO51188.1"/>
    </source>
</evidence>
<evidence type="ECO:0000256" key="5">
    <source>
        <dbReference type="ARBA" id="ARBA00022741"/>
    </source>
</evidence>